<comment type="caution">
    <text evidence="2">The sequence shown here is derived from an EMBL/GenBank/DDBJ whole genome shotgun (WGS) entry which is preliminary data.</text>
</comment>
<dbReference type="AlphaFoldDB" id="A0A3A8ELS1"/>
<name>A0A3A8ELS1_9GAMM</name>
<evidence type="ECO:0000313" key="2">
    <source>
        <dbReference type="EMBL" id="RKG35079.1"/>
    </source>
</evidence>
<feature type="chain" id="PRO_5017452514" evidence="1">
    <location>
        <begin position="24"/>
        <end position="122"/>
    </location>
</feature>
<protein>
    <submittedName>
        <fullName evidence="2">Uncharacterized protein</fullName>
    </submittedName>
</protein>
<evidence type="ECO:0000256" key="1">
    <source>
        <dbReference type="SAM" id="SignalP"/>
    </source>
</evidence>
<sequence>MKKKRIFSLFCLLSFLHVSTASARDLFMGTIIQKDQDFYLKRCDLGAKEYLIESQNSEIFVQLKQFQQSYPTYWLSVLAKVDFSDNQDLKLDVDQIIDIHPHRSCHLSDALDHLTNLDTTDN</sequence>
<keyword evidence="1" id="KW-0732">Signal</keyword>
<dbReference type="EMBL" id="RAXU01000004">
    <property type="protein sequence ID" value="RKG35079.1"/>
    <property type="molecule type" value="Genomic_DNA"/>
</dbReference>
<organism evidence="2 3">
    <name type="scientific">Acinetobacter guerrae</name>
    <dbReference type="NCBI Taxonomy" id="1843371"/>
    <lineage>
        <taxon>Bacteria</taxon>
        <taxon>Pseudomonadati</taxon>
        <taxon>Pseudomonadota</taxon>
        <taxon>Gammaproteobacteria</taxon>
        <taxon>Moraxellales</taxon>
        <taxon>Moraxellaceae</taxon>
        <taxon>Acinetobacter</taxon>
    </lineage>
</organism>
<accession>A0A3A8ELS1</accession>
<feature type="signal peptide" evidence="1">
    <location>
        <begin position="1"/>
        <end position="23"/>
    </location>
</feature>
<proteinExistence type="predicted"/>
<evidence type="ECO:0000313" key="3">
    <source>
        <dbReference type="Proteomes" id="UP000269001"/>
    </source>
</evidence>
<keyword evidence="3" id="KW-1185">Reference proteome</keyword>
<dbReference type="Proteomes" id="UP000269001">
    <property type="component" value="Unassembled WGS sequence"/>
</dbReference>
<reference evidence="2 3" key="1">
    <citation type="submission" date="2018-09" db="EMBL/GenBank/DDBJ databases">
        <title>The draft genome of Acinetobacter spp. strains.</title>
        <authorList>
            <person name="Qin J."/>
            <person name="Feng Y."/>
            <person name="Zong Z."/>
        </authorList>
    </citation>
    <scope>NUCLEOTIDE SEQUENCE [LARGE SCALE GENOMIC DNA]</scope>
    <source>
        <strain evidence="2 3">WCHAc060096</strain>
    </source>
</reference>
<gene>
    <name evidence="2" type="ORF">D7V21_04645</name>
</gene>